<reference evidence="1" key="1">
    <citation type="submission" date="2023-10" db="EMBL/GenBank/DDBJ databases">
        <authorList>
            <person name="Domelevo Entfellner J.-B."/>
        </authorList>
    </citation>
    <scope>NUCLEOTIDE SEQUENCE</scope>
</reference>
<dbReference type="Proteomes" id="UP001189624">
    <property type="component" value="Chromosome 3"/>
</dbReference>
<accession>A0AA86S7D0</accession>
<name>A0AA86S7D0_9FABA</name>
<protein>
    <submittedName>
        <fullName evidence="1">Uncharacterized protein</fullName>
    </submittedName>
</protein>
<keyword evidence="2" id="KW-1185">Reference proteome</keyword>
<evidence type="ECO:0000313" key="2">
    <source>
        <dbReference type="Proteomes" id="UP001189624"/>
    </source>
</evidence>
<gene>
    <name evidence="1" type="ORF">AYBTSS11_LOCUS10503</name>
</gene>
<evidence type="ECO:0000313" key="1">
    <source>
        <dbReference type="EMBL" id="CAJ1941836.1"/>
    </source>
</evidence>
<dbReference type="AlphaFoldDB" id="A0AA86S7D0"/>
<dbReference type="Gramene" id="rna-AYBTSS11_LOCUS10503">
    <property type="protein sequence ID" value="CAJ1941836.1"/>
    <property type="gene ID" value="gene-AYBTSS11_LOCUS10503"/>
</dbReference>
<sequence>MESLSLKDVKDRSHNLAILDYVRGLFLQMRRTYNCGHNVVLQTKDEIVKAMVKDEGMVGKDLTSAERIEEICTLLERNN</sequence>
<organism evidence="1 2">
    <name type="scientific">Sphenostylis stenocarpa</name>
    <dbReference type="NCBI Taxonomy" id="92480"/>
    <lineage>
        <taxon>Eukaryota</taxon>
        <taxon>Viridiplantae</taxon>
        <taxon>Streptophyta</taxon>
        <taxon>Embryophyta</taxon>
        <taxon>Tracheophyta</taxon>
        <taxon>Spermatophyta</taxon>
        <taxon>Magnoliopsida</taxon>
        <taxon>eudicotyledons</taxon>
        <taxon>Gunneridae</taxon>
        <taxon>Pentapetalae</taxon>
        <taxon>rosids</taxon>
        <taxon>fabids</taxon>
        <taxon>Fabales</taxon>
        <taxon>Fabaceae</taxon>
        <taxon>Papilionoideae</taxon>
        <taxon>50 kb inversion clade</taxon>
        <taxon>NPAAA clade</taxon>
        <taxon>indigoferoid/millettioid clade</taxon>
        <taxon>Phaseoleae</taxon>
        <taxon>Sphenostylis</taxon>
    </lineage>
</organism>
<proteinExistence type="predicted"/>
<dbReference type="EMBL" id="OY731400">
    <property type="protein sequence ID" value="CAJ1941836.1"/>
    <property type="molecule type" value="Genomic_DNA"/>
</dbReference>